<keyword evidence="3" id="KW-1185">Reference proteome</keyword>
<reference evidence="2 3" key="1">
    <citation type="submission" date="2024-10" db="EMBL/GenBank/DDBJ databases">
        <title>Updated reference genomes for cyclostephanoid diatoms.</title>
        <authorList>
            <person name="Roberts W.R."/>
            <person name="Alverson A.J."/>
        </authorList>
    </citation>
    <scope>NUCLEOTIDE SEQUENCE [LARGE SCALE GENOMIC DNA]</scope>
    <source>
        <strain evidence="2 3">AJA010-31</strain>
    </source>
</reference>
<feature type="signal peptide" evidence="1">
    <location>
        <begin position="1"/>
        <end position="20"/>
    </location>
</feature>
<evidence type="ECO:0000256" key="1">
    <source>
        <dbReference type="SAM" id="SignalP"/>
    </source>
</evidence>
<name>A0ABD3MQX8_9STRA</name>
<proteinExistence type="predicted"/>
<dbReference type="Proteomes" id="UP001530400">
    <property type="component" value="Unassembled WGS sequence"/>
</dbReference>
<sequence length="624" mass="65256">MKVLQVSLVSLTVGLHGASAATIRGERKTAVLYYPRYTGDFLTGWCTTTDQYAQGSMGYATELACCNAAFAGQSSGKCYSMLPAPPTTSPTGTGGPDAWYADYDLDFAKGVCKNKAPAPLGRRIYTTELACCKGEYATQTTGACLKSLPDPPTVSPTITGGPNVWYPNYDVDFAQGYCINKMPVPNGRQTFTSELACCKGAYATQTTGACLKSLPDPPTVSPTITGGPNVWYPDFDLGWANGACTNKMPVPTGRVTYDSELACCKGAYPGQESGACIKSLPDPPTVSPTITGGPNAYYADRSGDWAVGKCINTMPAPVGAKIYDTELACCKGEYAAQSSGACLAALPDPPTVSPTITGGPNAYYADRSVDWAVGKCIKTMPAPVGAKIYDTELACCKGEYAAQSSGACLAALPDPPTVSPTATGGPNVWYPDYTLGWENGACTNKAPVPQGRQTFDSELACCKGAYASQSSGACLKSLPDPPTVSPTITGGPNVWYADTTKAWENGVCINTMPVPNGRVTYDTELKCCKGEYASQSSGACLASLPAAPTASPISAATAEFFPIWSGWETGHCDNDPTKRTSGNSYSYATQAECCDAWFANQQSGACMGFDPTYGSKSPTQAPIQ</sequence>
<keyword evidence="1" id="KW-0732">Signal</keyword>
<evidence type="ECO:0000313" key="2">
    <source>
        <dbReference type="EMBL" id="KAL3766399.1"/>
    </source>
</evidence>
<feature type="chain" id="PRO_5044768526" evidence="1">
    <location>
        <begin position="21"/>
        <end position="624"/>
    </location>
</feature>
<protein>
    <submittedName>
        <fullName evidence="2">Uncharacterized protein</fullName>
    </submittedName>
</protein>
<accession>A0ABD3MQX8</accession>
<comment type="caution">
    <text evidence="2">The sequence shown here is derived from an EMBL/GenBank/DDBJ whole genome shotgun (WGS) entry which is preliminary data.</text>
</comment>
<dbReference type="EMBL" id="JALLPJ020001386">
    <property type="protein sequence ID" value="KAL3766399.1"/>
    <property type="molecule type" value="Genomic_DNA"/>
</dbReference>
<organism evidence="2 3">
    <name type="scientific">Cyclotella atomus</name>
    <dbReference type="NCBI Taxonomy" id="382360"/>
    <lineage>
        <taxon>Eukaryota</taxon>
        <taxon>Sar</taxon>
        <taxon>Stramenopiles</taxon>
        <taxon>Ochrophyta</taxon>
        <taxon>Bacillariophyta</taxon>
        <taxon>Coscinodiscophyceae</taxon>
        <taxon>Thalassiosirophycidae</taxon>
        <taxon>Stephanodiscales</taxon>
        <taxon>Stephanodiscaceae</taxon>
        <taxon>Cyclotella</taxon>
    </lineage>
</organism>
<dbReference type="AlphaFoldDB" id="A0ABD3MQX8"/>
<evidence type="ECO:0000313" key="3">
    <source>
        <dbReference type="Proteomes" id="UP001530400"/>
    </source>
</evidence>
<gene>
    <name evidence="2" type="ORF">ACHAWO_008063</name>
</gene>